<dbReference type="AlphaFoldDB" id="A0A839Z0A1"/>
<dbReference type="Proteomes" id="UP000578569">
    <property type="component" value="Unassembled WGS sequence"/>
</dbReference>
<keyword evidence="4 5" id="KW-0472">Membrane</keyword>
<accession>A0A839Z0A1</accession>
<organism evidence="7 8">
    <name type="scientific">Sphingomicrobium lutaoense</name>
    <dbReference type="NCBI Taxonomy" id="515949"/>
    <lineage>
        <taxon>Bacteria</taxon>
        <taxon>Pseudomonadati</taxon>
        <taxon>Pseudomonadota</taxon>
        <taxon>Alphaproteobacteria</taxon>
        <taxon>Sphingomonadales</taxon>
        <taxon>Sphingomonadaceae</taxon>
        <taxon>Sphingomicrobium</taxon>
    </lineage>
</organism>
<evidence type="ECO:0000256" key="1">
    <source>
        <dbReference type="ARBA" id="ARBA00004127"/>
    </source>
</evidence>
<evidence type="ECO:0000259" key="6">
    <source>
        <dbReference type="Pfam" id="PF06803"/>
    </source>
</evidence>
<feature type="transmembrane region" description="Helical" evidence="5">
    <location>
        <begin position="98"/>
        <end position="120"/>
    </location>
</feature>
<dbReference type="RefSeq" id="WP_322597105.1">
    <property type="nucleotide sequence ID" value="NZ_JACICF010000001.1"/>
</dbReference>
<comment type="caution">
    <text evidence="7">The sequence shown here is derived from an EMBL/GenBank/DDBJ whole genome shotgun (WGS) entry which is preliminary data.</text>
</comment>
<dbReference type="Pfam" id="PF06803">
    <property type="entry name" value="DUF1232"/>
    <property type="match status" value="1"/>
</dbReference>
<name>A0A839Z0A1_9SPHN</name>
<evidence type="ECO:0000256" key="5">
    <source>
        <dbReference type="SAM" id="Phobius"/>
    </source>
</evidence>
<evidence type="ECO:0000256" key="2">
    <source>
        <dbReference type="ARBA" id="ARBA00022692"/>
    </source>
</evidence>
<proteinExistence type="predicted"/>
<feature type="transmembrane region" description="Helical" evidence="5">
    <location>
        <begin position="56"/>
        <end position="77"/>
    </location>
</feature>
<evidence type="ECO:0000256" key="3">
    <source>
        <dbReference type="ARBA" id="ARBA00022989"/>
    </source>
</evidence>
<feature type="domain" description="DUF1232" evidence="6">
    <location>
        <begin position="32"/>
        <end position="67"/>
    </location>
</feature>
<sequence length="121" mass="13090">MKTRLARWAKAMRHGVLIAWLAARDPRTPLFAKLIAGLTAAYALSPIDLIPDFIPIFGLLDDLLLVPAGIWLALLLIPDELVADLRAKAEQQARAPASMVGLAIIVTIWAGAAFAAWRLLA</sequence>
<comment type="subcellular location">
    <subcellularLocation>
        <location evidence="1">Endomembrane system</location>
        <topology evidence="1">Multi-pass membrane protein</topology>
    </subcellularLocation>
</comment>
<keyword evidence="8" id="KW-1185">Reference proteome</keyword>
<keyword evidence="2 5" id="KW-0812">Transmembrane</keyword>
<gene>
    <name evidence="7" type="ORF">FHS50_000135</name>
</gene>
<keyword evidence="3 5" id="KW-1133">Transmembrane helix</keyword>
<evidence type="ECO:0000313" key="8">
    <source>
        <dbReference type="Proteomes" id="UP000578569"/>
    </source>
</evidence>
<dbReference type="GO" id="GO:0012505">
    <property type="term" value="C:endomembrane system"/>
    <property type="evidence" value="ECO:0007669"/>
    <property type="project" value="UniProtKB-SubCell"/>
</dbReference>
<evidence type="ECO:0000256" key="4">
    <source>
        <dbReference type="ARBA" id="ARBA00023136"/>
    </source>
</evidence>
<dbReference type="InterPro" id="IPR010652">
    <property type="entry name" value="DUF1232"/>
</dbReference>
<dbReference type="EMBL" id="JACICF010000001">
    <property type="protein sequence ID" value="MBB3763112.1"/>
    <property type="molecule type" value="Genomic_DNA"/>
</dbReference>
<evidence type="ECO:0000313" key="7">
    <source>
        <dbReference type="EMBL" id="MBB3763112.1"/>
    </source>
</evidence>
<protein>
    <submittedName>
        <fullName evidence="7">Uncharacterized membrane protein YkvA (DUF1232 family)</fullName>
    </submittedName>
</protein>
<reference evidence="7 8" key="1">
    <citation type="submission" date="2020-08" db="EMBL/GenBank/DDBJ databases">
        <title>Genomic Encyclopedia of Type Strains, Phase IV (KMG-IV): sequencing the most valuable type-strain genomes for metagenomic binning, comparative biology and taxonomic classification.</title>
        <authorList>
            <person name="Goeker M."/>
        </authorList>
    </citation>
    <scope>NUCLEOTIDE SEQUENCE [LARGE SCALE GENOMIC DNA]</scope>
    <source>
        <strain evidence="7 8">DSM 24194</strain>
    </source>
</reference>